<name>A0A7Z0EFR2_9MICO</name>
<dbReference type="GO" id="GO:0016874">
    <property type="term" value="F:ligase activity"/>
    <property type="evidence" value="ECO:0007669"/>
    <property type="project" value="UniProtKB-KW"/>
</dbReference>
<dbReference type="SUPFAM" id="SSF55144">
    <property type="entry name" value="LigT-like"/>
    <property type="match status" value="1"/>
</dbReference>
<dbReference type="Gene3D" id="3.90.1140.10">
    <property type="entry name" value="Cyclic phosphodiesterase"/>
    <property type="match status" value="1"/>
</dbReference>
<keyword evidence="1" id="KW-0436">Ligase</keyword>
<keyword evidence="2" id="KW-1185">Reference proteome</keyword>
<dbReference type="EMBL" id="JACCFM010000001">
    <property type="protein sequence ID" value="NYJ20129.1"/>
    <property type="molecule type" value="Genomic_DNA"/>
</dbReference>
<sequence>MPDRPLFQPMHPSRLVIVLPLAPLQVGDSFAVHSWPLHITVLAPFRTDAAAVEIQRALASVAATQPAITIVAAREELFGRRHDVPVTVVAPNQQLVGLRTALVRAVQPLASLPEESAFTAPGFRPHITHKRAARAQPGDEFTLTQLAIVDMAARADPTGRTVLATLPLGGA</sequence>
<dbReference type="InterPro" id="IPR009097">
    <property type="entry name" value="Cyclic_Pdiesterase"/>
</dbReference>
<gene>
    <name evidence="1" type="ORF">HNR05_001920</name>
</gene>
<protein>
    <submittedName>
        <fullName evidence="1">2'-5' RNA ligase</fullName>
    </submittedName>
</protein>
<proteinExistence type="predicted"/>
<dbReference type="Proteomes" id="UP000537260">
    <property type="component" value="Unassembled WGS sequence"/>
</dbReference>
<organism evidence="1 2">
    <name type="scientific">Glaciibacter psychrotolerans</name>
    <dbReference type="NCBI Taxonomy" id="670054"/>
    <lineage>
        <taxon>Bacteria</taxon>
        <taxon>Bacillati</taxon>
        <taxon>Actinomycetota</taxon>
        <taxon>Actinomycetes</taxon>
        <taxon>Micrococcales</taxon>
        <taxon>Microbacteriaceae</taxon>
        <taxon>Glaciibacter</taxon>
    </lineage>
</organism>
<accession>A0A7Z0EFR2</accession>
<dbReference type="Pfam" id="PF13563">
    <property type="entry name" value="2_5_RNA_ligase2"/>
    <property type="match status" value="1"/>
</dbReference>
<evidence type="ECO:0000313" key="1">
    <source>
        <dbReference type="EMBL" id="NYJ20129.1"/>
    </source>
</evidence>
<dbReference type="AlphaFoldDB" id="A0A7Z0EFR2"/>
<evidence type="ECO:0000313" key="2">
    <source>
        <dbReference type="Proteomes" id="UP000537260"/>
    </source>
</evidence>
<reference evidence="1 2" key="1">
    <citation type="submission" date="2020-07" db="EMBL/GenBank/DDBJ databases">
        <title>Sequencing the genomes of 1000 actinobacteria strains.</title>
        <authorList>
            <person name="Klenk H.-P."/>
        </authorList>
    </citation>
    <scope>NUCLEOTIDE SEQUENCE [LARGE SCALE GENOMIC DNA]</scope>
    <source>
        <strain evidence="1 2">LI1</strain>
    </source>
</reference>
<comment type="caution">
    <text evidence="1">The sequence shown here is derived from an EMBL/GenBank/DDBJ whole genome shotgun (WGS) entry which is preliminary data.</text>
</comment>
<dbReference type="RefSeq" id="WP_179578783.1">
    <property type="nucleotide sequence ID" value="NZ_JACCFM010000001.1"/>
</dbReference>